<sequence>MCLCEERKLLPIIIMAVKIGGASTFYFPSLNFTIHHTYIIFIHIYDGMSLMASNTTLVKAKIVYSMELVEELGFPKGVLPLKDLVVGETGFVWMKQKAPSEHFFEGSKTLLSYAVEVEKFKI</sequence>
<dbReference type="SUPFAM" id="SSF141562">
    <property type="entry name" value="At5g01610-like"/>
    <property type="match status" value="1"/>
</dbReference>
<comment type="caution">
    <text evidence="2">The sequence shown here is derived from an EMBL/GenBank/DDBJ whole genome shotgun (WGS) entry which is preliminary data.</text>
</comment>
<dbReference type="EMBL" id="JAYKXN010000003">
    <property type="protein sequence ID" value="KAK7304051.1"/>
    <property type="molecule type" value="Genomic_DNA"/>
</dbReference>
<dbReference type="InterPro" id="IPR036758">
    <property type="entry name" value="At5g01610-like"/>
</dbReference>
<gene>
    <name evidence="2" type="ORF">RJT34_15058</name>
</gene>
<accession>A0AAN9JU29</accession>
<dbReference type="AlphaFoldDB" id="A0AAN9JU29"/>
<evidence type="ECO:0000256" key="1">
    <source>
        <dbReference type="SAM" id="Phobius"/>
    </source>
</evidence>
<proteinExistence type="predicted"/>
<keyword evidence="3" id="KW-1185">Reference proteome</keyword>
<dbReference type="Proteomes" id="UP001359559">
    <property type="component" value="Unassembled WGS sequence"/>
</dbReference>
<keyword evidence="1" id="KW-0812">Transmembrane</keyword>
<name>A0AAN9JU29_CLITE</name>
<reference evidence="2 3" key="1">
    <citation type="submission" date="2024-01" db="EMBL/GenBank/DDBJ databases">
        <title>The genomes of 5 underutilized Papilionoideae crops provide insights into root nodulation and disease resistance.</title>
        <authorList>
            <person name="Yuan L."/>
        </authorList>
    </citation>
    <scope>NUCLEOTIDE SEQUENCE [LARGE SCALE GENOMIC DNA]</scope>
    <source>
        <strain evidence="2">LY-2023</strain>
        <tissue evidence="2">Leaf</tissue>
    </source>
</reference>
<keyword evidence="1" id="KW-1133">Transmembrane helix</keyword>
<keyword evidence="1" id="KW-0472">Membrane</keyword>
<evidence type="ECO:0000313" key="3">
    <source>
        <dbReference type="Proteomes" id="UP001359559"/>
    </source>
</evidence>
<protein>
    <submittedName>
        <fullName evidence="2">Uncharacterized protein</fullName>
    </submittedName>
</protein>
<dbReference type="Gene3D" id="2.30.240.10">
    <property type="entry name" value="At5g01610-like"/>
    <property type="match status" value="1"/>
</dbReference>
<evidence type="ECO:0000313" key="2">
    <source>
        <dbReference type="EMBL" id="KAK7304051.1"/>
    </source>
</evidence>
<organism evidence="2 3">
    <name type="scientific">Clitoria ternatea</name>
    <name type="common">Butterfly pea</name>
    <dbReference type="NCBI Taxonomy" id="43366"/>
    <lineage>
        <taxon>Eukaryota</taxon>
        <taxon>Viridiplantae</taxon>
        <taxon>Streptophyta</taxon>
        <taxon>Embryophyta</taxon>
        <taxon>Tracheophyta</taxon>
        <taxon>Spermatophyta</taxon>
        <taxon>Magnoliopsida</taxon>
        <taxon>eudicotyledons</taxon>
        <taxon>Gunneridae</taxon>
        <taxon>Pentapetalae</taxon>
        <taxon>rosids</taxon>
        <taxon>fabids</taxon>
        <taxon>Fabales</taxon>
        <taxon>Fabaceae</taxon>
        <taxon>Papilionoideae</taxon>
        <taxon>50 kb inversion clade</taxon>
        <taxon>NPAAA clade</taxon>
        <taxon>indigoferoid/millettioid clade</taxon>
        <taxon>Phaseoleae</taxon>
        <taxon>Clitoria</taxon>
    </lineage>
</organism>
<feature type="transmembrane region" description="Helical" evidence="1">
    <location>
        <begin position="9"/>
        <end position="27"/>
    </location>
</feature>